<dbReference type="CDD" id="cd00190">
    <property type="entry name" value="Tryp_SPc"/>
    <property type="match status" value="1"/>
</dbReference>
<dbReference type="InterPro" id="IPR018114">
    <property type="entry name" value="TRYPSIN_HIS"/>
</dbReference>
<dbReference type="Proteomes" id="UP000005408">
    <property type="component" value="Unassembled WGS sequence"/>
</dbReference>
<name>A0A8W8KT42_MAGGI</name>
<dbReference type="PRINTS" id="PR00722">
    <property type="entry name" value="CHYMOTRYPSIN"/>
</dbReference>
<dbReference type="InterPro" id="IPR033116">
    <property type="entry name" value="TRYPSIN_SER"/>
</dbReference>
<evidence type="ECO:0000256" key="4">
    <source>
        <dbReference type="ARBA" id="ARBA00023157"/>
    </source>
</evidence>
<dbReference type="FunFam" id="2.40.10.10:FF:000036">
    <property type="entry name" value="Trypsin beta"/>
    <property type="match status" value="1"/>
</dbReference>
<dbReference type="GO" id="GO:0004252">
    <property type="term" value="F:serine-type endopeptidase activity"/>
    <property type="evidence" value="ECO:0007669"/>
    <property type="project" value="InterPro"/>
</dbReference>
<dbReference type="EnsemblMetazoa" id="G25157.1">
    <property type="protein sequence ID" value="G25157.1:cds"/>
    <property type="gene ID" value="G25157"/>
</dbReference>
<dbReference type="PROSITE" id="PS00134">
    <property type="entry name" value="TRYPSIN_HIS"/>
    <property type="match status" value="1"/>
</dbReference>
<accession>A0A8W8KT42</accession>
<dbReference type="Pfam" id="PF00089">
    <property type="entry name" value="Trypsin"/>
    <property type="match status" value="1"/>
</dbReference>
<evidence type="ECO:0000256" key="3">
    <source>
        <dbReference type="ARBA" id="ARBA00022825"/>
    </source>
</evidence>
<dbReference type="FunFam" id="2.40.10.10:FF:000068">
    <property type="entry name" value="transmembrane protease serine 2"/>
    <property type="match status" value="1"/>
</dbReference>
<feature type="domain" description="Peptidase S1" evidence="8">
    <location>
        <begin position="37"/>
        <end position="272"/>
    </location>
</feature>
<evidence type="ECO:0000313" key="10">
    <source>
        <dbReference type="Proteomes" id="UP000005408"/>
    </source>
</evidence>
<evidence type="ECO:0000256" key="2">
    <source>
        <dbReference type="ARBA" id="ARBA00022801"/>
    </source>
</evidence>
<feature type="chain" id="PRO_5036484774" description="Peptidase S1 domain-containing protein" evidence="7">
    <location>
        <begin position="17"/>
        <end position="274"/>
    </location>
</feature>
<dbReference type="InterPro" id="IPR001314">
    <property type="entry name" value="Peptidase_S1A"/>
</dbReference>
<dbReference type="KEGG" id="crg:105331346"/>
<keyword evidence="2 6" id="KW-0378">Hydrolase</keyword>
<sequence>MNGLLLLSFVFGVCLAEELKPVQPGKEDPIYDFNVRVVGGSNTDIAQWPWQASLRYNGGHTCGAIIISPNYLLTAAHCVSGRISSLFDIEVGSSNRGSGTVYKISSITEHSGYSGSSAGFPNDIAILRTQSSLVFSDTVQAANLPPNRYYNHDLHECYITGWGKIRGNQNSLPTTLQEAMIPAISNTECATRMSGINGASIFDQHTCNFDAYASTNACQGDSGGPMVCRASPNDEFVAVGIASWVITGCTGAYPSVYVRIAYYLDWMISNGVPL</sequence>
<proteinExistence type="predicted"/>
<keyword evidence="7" id="KW-0732">Signal</keyword>
<organism evidence="9 10">
    <name type="scientific">Magallana gigas</name>
    <name type="common">Pacific oyster</name>
    <name type="synonym">Crassostrea gigas</name>
    <dbReference type="NCBI Taxonomy" id="29159"/>
    <lineage>
        <taxon>Eukaryota</taxon>
        <taxon>Metazoa</taxon>
        <taxon>Spiralia</taxon>
        <taxon>Lophotrochozoa</taxon>
        <taxon>Mollusca</taxon>
        <taxon>Bivalvia</taxon>
        <taxon>Autobranchia</taxon>
        <taxon>Pteriomorphia</taxon>
        <taxon>Ostreida</taxon>
        <taxon>Ostreoidea</taxon>
        <taxon>Ostreidae</taxon>
        <taxon>Magallana</taxon>
    </lineage>
</organism>
<keyword evidence="4" id="KW-1015">Disulfide bond</keyword>
<dbReference type="PANTHER" id="PTHR24252:SF27">
    <property type="entry name" value="TRANSMEMBRANE PROTEASE SERINE 3-LIKE"/>
    <property type="match status" value="1"/>
</dbReference>
<keyword evidence="5" id="KW-0325">Glycoprotein</keyword>
<dbReference type="PROSITE" id="PS50240">
    <property type="entry name" value="TRYPSIN_DOM"/>
    <property type="match status" value="1"/>
</dbReference>
<evidence type="ECO:0000256" key="1">
    <source>
        <dbReference type="ARBA" id="ARBA00022670"/>
    </source>
</evidence>
<evidence type="ECO:0000259" key="8">
    <source>
        <dbReference type="PROSITE" id="PS50240"/>
    </source>
</evidence>
<dbReference type="SUPFAM" id="SSF50494">
    <property type="entry name" value="Trypsin-like serine proteases"/>
    <property type="match status" value="1"/>
</dbReference>
<dbReference type="OrthoDB" id="6267810at2759"/>
<dbReference type="PANTHER" id="PTHR24252">
    <property type="entry name" value="ACROSIN-RELATED"/>
    <property type="match status" value="1"/>
</dbReference>
<dbReference type="OMA" id="ECATRMS"/>
<keyword evidence="10" id="KW-1185">Reference proteome</keyword>
<keyword evidence="1 6" id="KW-0645">Protease</keyword>
<evidence type="ECO:0000313" key="9">
    <source>
        <dbReference type="EnsemblMetazoa" id="G25157.1:cds"/>
    </source>
</evidence>
<dbReference type="Gene3D" id="2.40.10.10">
    <property type="entry name" value="Trypsin-like serine proteases"/>
    <property type="match status" value="2"/>
</dbReference>
<evidence type="ECO:0000256" key="5">
    <source>
        <dbReference type="ARBA" id="ARBA00023180"/>
    </source>
</evidence>
<keyword evidence="3 6" id="KW-0720">Serine protease</keyword>
<evidence type="ECO:0000256" key="7">
    <source>
        <dbReference type="SAM" id="SignalP"/>
    </source>
</evidence>
<protein>
    <recommendedName>
        <fullName evidence="8">Peptidase S1 domain-containing protein</fullName>
    </recommendedName>
</protein>
<dbReference type="GeneID" id="105331346"/>
<dbReference type="InterPro" id="IPR001254">
    <property type="entry name" value="Trypsin_dom"/>
</dbReference>
<dbReference type="GO" id="GO:0006508">
    <property type="term" value="P:proteolysis"/>
    <property type="evidence" value="ECO:0007669"/>
    <property type="project" value="UniProtKB-KW"/>
</dbReference>
<dbReference type="PROSITE" id="PS00135">
    <property type="entry name" value="TRYPSIN_SER"/>
    <property type="match status" value="1"/>
</dbReference>
<dbReference type="InterPro" id="IPR043504">
    <property type="entry name" value="Peptidase_S1_PA_chymotrypsin"/>
</dbReference>
<dbReference type="InterPro" id="IPR009003">
    <property type="entry name" value="Peptidase_S1_PA"/>
</dbReference>
<dbReference type="SMART" id="SM00020">
    <property type="entry name" value="Tryp_SPc"/>
    <property type="match status" value="1"/>
</dbReference>
<dbReference type="AlphaFoldDB" id="A0A8W8KT42"/>
<dbReference type="RefSeq" id="XP_034304140.1">
    <property type="nucleotide sequence ID" value="XM_034448249.2"/>
</dbReference>
<reference evidence="9" key="1">
    <citation type="submission" date="2022-08" db="UniProtKB">
        <authorList>
            <consortium name="EnsemblMetazoa"/>
        </authorList>
    </citation>
    <scope>IDENTIFICATION</scope>
    <source>
        <strain evidence="9">05x7-T-G4-1.051#20</strain>
    </source>
</reference>
<feature type="signal peptide" evidence="7">
    <location>
        <begin position="1"/>
        <end position="16"/>
    </location>
</feature>
<evidence type="ECO:0000256" key="6">
    <source>
        <dbReference type="RuleBase" id="RU363034"/>
    </source>
</evidence>